<dbReference type="Pfam" id="PF00593">
    <property type="entry name" value="TonB_dep_Rec_b-barrel"/>
    <property type="match status" value="1"/>
</dbReference>
<name>A9BQT2_DELAS</name>
<dbReference type="STRING" id="398578.Daci_0138"/>
<dbReference type="PANTHER" id="PTHR30069">
    <property type="entry name" value="TONB-DEPENDENT OUTER MEMBRANE RECEPTOR"/>
    <property type="match status" value="1"/>
</dbReference>
<proteinExistence type="inferred from homology"/>
<evidence type="ECO:0000256" key="6">
    <source>
        <dbReference type="ARBA" id="ARBA00022729"/>
    </source>
</evidence>
<evidence type="ECO:0000256" key="1">
    <source>
        <dbReference type="ARBA" id="ARBA00004571"/>
    </source>
</evidence>
<keyword evidence="18" id="KW-1185">Reference proteome</keyword>
<evidence type="ECO:0000256" key="11">
    <source>
        <dbReference type="PROSITE-ProRule" id="PRU01360"/>
    </source>
</evidence>
<keyword evidence="4 11" id="KW-1134">Transmembrane beta strand</keyword>
<dbReference type="Gene3D" id="2.170.130.10">
    <property type="entry name" value="TonB-dependent receptor, plug domain"/>
    <property type="match status" value="1"/>
</dbReference>
<dbReference type="RefSeq" id="WP_012202077.1">
    <property type="nucleotide sequence ID" value="NC_010002.1"/>
</dbReference>
<dbReference type="InterPro" id="IPR036942">
    <property type="entry name" value="Beta-barrel_TonB_sf"/>
</dbReference>
<accession>A9BQT2</accession>
<feature type="region of interest" description="Disordered" evidence="14">
    <location>
        <begin position="118"/>
        <end position="144"/>
    </location>
</feature>
<dbReference type="InterPro" id="IPR039426">
    <property type="entry name" value="TonB-dep_rcpt-like"/>
</dbReference>
<dbReference type="Proteomes" id="UP000000784">
    <property type="component" value="Chromosome"/>
</dbReference>
<dbReference type="EMBL" id="CP000884">
    <property type="protein sequence ID" value="ABX32784.1"/>
    <property type="molecule type" value="Genomic_DNA"/>
</dbReference>
<dbReference type="GO" id="GO:0015344">
    <property type="term" value="F:siderophore uptake transmembrane transporter activity"/>
    <property type="evidence" value="ECO:0007669"/>
    <property type="project" value="TreeGrafter"/>
</dbReference>
<feature type="domain" description="TonB-dependent receptor-like beta-barrel" evidence="15">
    <location>
        <begin position="309"/>
        <end position="767"/>
    </location>
</feature>
<evidence type="ECO:0000313" key="17">
    <source>
        <dbReference type="EMBL" id="ABX32784.1"/>
    </source>
</evidence>
<keyword evidence="10 11" id="KW-0998">Cell outer membrane</keyword>
<keyword evidence="5 11" id="KW-0812">Transmembrane</keyword>
<keyword evidence="7 13" id="KW-0798">TonB box</keyword>
<feature type="short sequence motif" description="TonB C-terminal box" evidence="12">
    <location>
        <begin position="793"/>
        <end position="810"/>
    </location>
</feature>
<dbReference type="SUPFAM" id="SSF56935">
    <property type="entry name" value="Porins"/>
    <property type="match status" value="1"/>
</dbReference>
<comment type="subcellular location">
    <subcellularLocation>
        <location evidence="1 11">Cell outer membrane</location>
        <topology evidence="1 11">Multi-pass membrane protein</topology>
    </subcellularLocation>
</comment>
<keyword evidence="8 11" id="KW-0472">Membrane</keyword>
<keyword evidence="9 17" id="KW-0675">Receptor</keyword>
<dbReference type="GeneID" id="24117183"/>
<evidence type="ECO:0000259" key="15">
    <source>
        <dbReference type="Pfam" id="PF00593"/>
    </source>
</evidence>
<comment type="similarity">
    <text evidence="2 11 13">Belongs to the TonB-dependent receptor family.</text>
</comment>
<dbReference type="InterPro" id="IPR010949">
    <property type="entry name" value="TonB_Hb/transfer/lactofer_rcpt"/>
</dbReference>
<evidence type="ECO:0000256" key="5">
    <source>
        <dbReference type="ARBA" id="ARBA00022692"/>
    </source>
</evidence>
<dbReference type="PROSITE" id="PS01156">
    <property type="entry name" value="TONB_DEPENDENT_REC_2"/>
    <property type="match status" value="1"/>
</dbReference>
<protein>
    <submittedName>
        <fullName evidence="17">TonB-dependent hemoglobin/transferrin/lactoferrin family receptor</fullName>
    </submittedName>
</protein>
<dbReference type="KEGG" id="dac:Daci_0138"/>
<evidence type="ECO:0000256" key="12">
    <source>
        <dbReference type="PROSITE-ProRule" id="PRU10144"/>
    </source>
</evidence>
<dbReference type="InterPro" id="IPR037066">
    <property type="entry name" value="Plug_dom_sf"/>
</dbReference>
<reference evidence="18" key="2">
    <citation type="submission" date="2007-11" db="EMBL/GenBank/DDBJ databases">
        <title>Complete sequence of Delftia acidovorans DSM 14801 / SPH-1.</title>
        <authorList>
            <person name="Copeland A."/>
            <person name="Lucas S."/>
            <person name="Lapidus A."/>
            <person name="Barry K."/>
            <person name="Glavina del Rio T."/>
            <person name="Dalin E."/>
            <person name="Tice H."/>
            <person name="Pitluck S."/>
            <person name="Lowry S."/>
            <person name="Clum A."/>
            <person name="Schmutz J."/>
            <person name="Larimer F."/>
            <person name="Land M."/>
            <person name="Hauser L."/>
            <person name="Kyrpides N."/>
            <person name="Kim E."/>
            <person name="Schleheck D."/>
            <person name="Richardson P."/>
        </authorList>
    </citation>
    <scope>NUCLEOTIDE SEQUENCE [LARGE SCALE GENOMIC DNA]</scope>
    <source>
        <strain evidence="18">DSM 14801 / SPH-1</strain>
    </source>
</reference>
<dbReference type="PANTHER" id="PTHR30069:SF29">
    <property type="entry name" value="HEMOGLOBIN AND HEMOGLOBIN-HAPTOGLOBIN-BINDING PROTEIN 1-RELATED"/>
    <property type="match status" value="1"/>
</dbReference>
<evidence type="ECO:0000256" key="13">
    <source>
        <dbReference type="RuleBase" id="RU003357"/>
    </source>
</evidence>
<gene>
    <name evidence="17" type="ordered locus">Daci_0138</name>
</gene>
<evidence type="ECO:0000256" key="10">
    <source>
        <dbReference type="ARBA" id="ARBA00023237"/>
    </source>
</evidence>
<dbReference type="CDD" id="cd01347">
    <property type="entry name" value="ligand_gated_channel"/>
    <property type="match status" value="1"/>
</dbReference>
<dbReference type="Gene3D" id="2.40.170.20">
    <property type="entry name" value="TonB-dependent receptor, beta-barrel domain"/>
    <property type="match status" value="1"/>
</dbReference>
<evidence type="ECO:0000256" key="9">
    <source>
        <dbReference type="ARBA" id="ARBA00023170"/>
    </source>
</evidence>
<dbReference type="HOGENOM" id="CLU_008287_19_0_4"/>
<dbReference type="eggNOG" id="COG4771">
    <property type="taxonomic scope" value="Bacteria"/>
</dbReference>
<sequence>MAVSSRSSFLSLSRNPSRTPVLRPSLLAVAVQAAVIGLASPGAWAQTQTQTQTHVQTADDEARLMAQAPTKALAQVDVVDAAEPVQRTPGASTTVSGPALEQAGSMADVVRYQPLVSAPGTASGTSRNRSSFDRSGTTGYNIRGIEGNRIGMDVDGVEMPDATTRPYVSRVGANTFGVGRDFIDPEMFSAVDILSGTTTARRAAGGIGGSVGFRTKSAEDYLVGGKTSYLGGKIGHDTADRSWNESFTAAGRSGDLDGLIAYSRRDGHETRNHSAIVNSYPDDWNSNALLLKGGLRINPAHRLVLSADLYRRKNDTSFHGWDTTNTSITESSRQNSDTSRNTLQLQHLWTPAGAWVDQLDTRLYFQNTDTNDVTDTTTLATGAKVHNVSGNETRTWGFSSTGDKRIDRHRLSFGVNASTQDTERPWNVFATGTPVMKPQPDTTTRRYGAFLQDEISFQAGGRRLALIPALRVDRVEIKTRDLDNFVSGVLTAADVEKIYGGTRGNTILSPSLALVYDLTPTFSAYAQFKRSGRVPSAGEIFGSWNMASNYNAAGQYALVGNPNLKEESSNAFDFGLKGSPTPGVTFNSSVFYTRYSDFIAYTRYLRAGRPDLFVNVPAHIGTIYQAENRDSAKIYGFEASARLDHGQWMPAARGLYSTWALGISRGTSKSYYAGDKDVPLDSVLPRKAIVGVGYDAPARQWGLNLTGTFVAGKQAVATNRDSYLNAGTGLTDSTTELFRVPGYAIFDLAGYWQVAKNVRLNAGIYNLGDKRYWDYSSTRSLQPGVARDRRDIELLSNPGRTFAVSMNVAF</sequence>
<feature type="domain" description="TonB-dependent receptor plug" evidence="16">
    <location>
        <begin position="85"/>
        <end position="209"/>
    </location>
</feature>
<evidence type="ECO:0000256" key="4">
    <source>
        <dbReference type="ARBA" id="ARBA00022452"/>
    </source>
</evidence>
<feature type="compositionally biased region" description="Polar residues" evidence="14">
    <location>
        <begin position="120"/>
        <end position="140"/>
    </location>
</feature>
<dbReference type="InterPro" id="IPR010917">
    <property type="entry name" value="TonB_rcpt_CS"/>
</dbReference>
<dbReference type="Pfam" id="PF07715">
    <property type="entry name" value="Plug"/>
    <property type="match status" value="1"/>
</dbReference>
<evidence type="ECO:0000256" key="8">
    <source>
        <dbReference type="ARBA" id="ARBA00023136"/>
    </source>
</evidence>
<reference evidence="17 18" key="1">
    <citation type="journal article" date="2004" name="Appl. Environ. Microbiol.">
        <title>Mineralization of individual congeners of linear alkylbenzenesulfonate by defined pairs of heterotrophic bacteria.</title>
        <authorList>
            <person name="Schleheck D."/>
            <person name="Knepper T.P."/>
            <person name="Fischer K."/>
            <person name="Cook A.M."/>
        </authorList>
    </citation>
    <scope>NUCLEOTIDE SEQUENCE [LARGE SCALE GENOMIC DNA]</scope>
    <source>
        <strain evidence="18">DSM 14801 / SPH-1</strain>
    </source>
</reference>
<dbReference type="InterPro" id="IPR000531">
    <property type="entry name" value="Beta-barrel_TonB"/>
</dbReference>
<dbReference type="AlphaFoldDB" id="A9BQT2"/>
<evidence type="ECO:0000313" key="18">
    <source>
        <dbReference type="Proteomes" id="UP000000784"/>
    </source>
</evidence>
<keyword evidence="3 11" id="KW-0813">Transport</keyword>
<dbReference type="GO" id="GO:0009279">
    <property type="term" value="C:cell outer membrane"/>
    <property type="evidence" value="ECO:0007669"/>
    <property type="project" value="UniProtKB-SubCell"/>
</dbReference>
<keyword evidence="6" id="KW-0732">Signal</keyword>
<evidence type="ECO:0000256" key="2">
    <source>
        <dbReference type="ARBA" id="ARBA00009810"/>
    </source>
</evidence>
<evidence type="ECO:0000259" key="16">
    <source>
        <dbReference type="Pfam" id="PF07715"/>
    </source>
</evidence>
<organism evidence="17 18">
    <name type="scientific">Delftia acidovorans (strain DSM 14801 / SPH-1)</name>
    <dbReference type="NCBI Taxonomy" id="398578"/>
    <lineage>
        <taxon>Bacteria</taxon>
        <taxon>Pseudomonadati</taxon>
        <taxon>Pseudomonadota</taxon>
        <taxon>Betaproteobacteria</taxon>
        <taxon>Burkholderiales</taxon>
        <taxon>Comamonadaceae</taxon>
        <taxon>Delftia</taxon>
    </lineage>
</organism>
<evidence type="ECO:0000256" key="14">
    <source>
        <dbReference type="SAM" id="MobiDB-lite"/>
    </source>
</evidence>
<dbReference type="NCBIfam" id="TIGR01786">
    <property type="entry name" value="TonB-hemlactrns"/>
    <property type="match status" value="1"/>
</dbReference>
<dbReference type="GO" id="GO:0044718">
    <property type="term" value="P:siderophore transmembrane transport"/>
    <property type="evidence" value="ECO:0007669"/>
    <property type="project" value="TreeGrafter"/>
</dbReference>
<dbReference type="InterPro" id="IPR012910">
    <property type="entry name" value="Plug_dom"/>
</dbReference>
<evidence type="ECO:0000256" key="3">
    <source>
        <dbReference type="ARBA" id="ARBA00022448"/>
    </source>
</evidence>
<dbReference type="PROSITE" id="PS52016">
    <property type="entry name" value="TONB_DEPENDENT_REC_3"/>
    <property type="match status" value="1"/>
</dbReference>
<evidence type="ECO:0000256" key="7">
    <source>
        <dbReference type="ARBA" id="ARBA00023077"/>
    </source>
</evidence>